<reference evidence="8" key="2">
    <citation type="submission" date="2020-09" db="EMBL/GenBank/DDBJ databases">
        <authorList>
            <person name="Sun Q."/>
            <person name="Kim S."/>
        </authorList>
    </citation>
    <scope>NUCLEOTIDE SEQUENCE</scope>
    <source>
        <strain evidence="8">KCTC 23077</strain>
    </source>
</reference>
<comment type="subunit">
    <text evidence="6">The basal body constitutes a major portion of the flagellar organelle and consists of a number of rings mounted on a central rod.</text>
</comment>
<dbReference type="PIRSF" id="PIRSF002889">
    <property type="entry name" value="Rod_FlgB"/>
    <property type="match status" value="1"/>
</dbReference>
<evidence type="ECO:0000259" key="7">
    <source>
        <dbReference type="Pfam" id="PF00460"/>
    </source>
</evidence>
<dbReference type="PANTHER" id="PTHR30435">
    <property type="entry name" value="FLAGELLAR PROTEIN"/>
    <property type="match status" value="1"/>
</dbReference>
<dbReference type="GO" id="GO:0030694">
    <property type="term" value="C:bacterial-type flagellum basal body, rod"/>
    <property type="evidence" value="ECO:0007669"/>
    <property type="project" value="InterPro"/>
</dbReference>
<comment type="caution">
    <text evidence="8">The sequence shown here is derived from an EMBL/GenBank/DDBJ whole genome shotgun (WGS) entry which is preliminary data.</text>
</comment>
<keyword evidence="4 6" id="KW-0975">Bacterial flagellum</keyword>
<keyword evidence="8" id="KW-0969">Cilium</keyword>
<evidence type="ECO:0000256" key="3">
    <source>
        <dbReference type="ARBA" id="ARBA00014376"/>
    </source>
</evidence>
<name>A0A918T4E6_9GAMM</name>
<keyword evidence="8" id="KW-0966">Cell projection</keyword>
<accession>A0A918T4E6</accession>
<proteinExistence type="inferred from homology"/>
<feature type="domain" description="Flagellar basal body rod protein N-terminal" evidence="7">
    <location>
        <begin position="32"/>
        <end position="60"/>
    </location>
</feature>
<dbReference type="Proteomes" id="UP000646426">
    <property type="component" value="Unassembled WGS sequence"/>
</dbReference>
<protein>
    <recommendedName>
        <fullName evidence="3 6">Flagellar basal body rod protein FlgB</fullName>
    </recommendedName>
</protein>
<organism evidence="8 9">
    <name type="scientific">Cognatilysobacter bugurensis</name>
    <dbReference type="NCBI Taxonomy" id="543356"/>
    <lineage>
        <taxon>Bacteria</taxon>
        <taxon>Pseudomonadati</taxon>
        <taxon>Pseudomonadota</taxon>
        <taxon>Gammaproteobacteria</taxon>
        <taxon>Lysobacterales</taxon>
        <taxon>Lysobacteraceae</taxon>
        <taxon>Cognatilysobacter</taxon>
    </lineage>
</organism>
<evidence type="ECO:0000256" key="4">
    <source>
        <dbReference type="ARBA" id="ARBA00023143"/>
    </source>
</evidence>
<dbReference type="PROSITE" id="PS00588">
    <property type="entry name" value="FLAGELLA_BB_ROD"/>
    <property type="match status" value="1"/>
</dbReference>
<evidence type="ECO:0000256" key="5">
    <source>
        <dbReference type="ARBA" id="ARBA00024934"/>
    </source>
</evidence>
<dbReference type="NCBIfam" id="TIGR01396">
    <property type="entry name" value="FlgB"/>
    <property type="match status" value="1"/>
</dbReference>
<gene>
    <name evidence="8" type="primary">flgB</name>
    <name evidence="8" type="ORF">GCM10007067_29030</name>
</gene>
<evidence type="ECO:0000256" key="1">
    <source>
        <dbReference type="ARBA" id="ARBA00004117"/>
    </source>
</evidence>
<dbReference type="GO" id="GO:0071978">
    <property type="term" value="P:bacterial-type flagellum-dependent swarming motility"/>
    <property type="evidence" value="ECO:0007669"/>
    <property type="project" value="TreeGrafter"/>
</dbReference>
<dbReference type="PANTHER" id="PTHR30435:SF12">
    <property type="entry name" value="FLAGELLAR BASAL BODY ROD PROTEIN FLGB"/>
    <property type="match status" value="1"/>
</dbReference>
<evidence type="ECO:0000256" key="2">
    <source>
        <dbReference type="ARBA" id="ARBA00009677"/>
    </source>
</evidence>
<dbReference type="Pfam" id="PF00460">
    <property type="entry name" value="Flg_bb_rod"/>
    <property type="match status" value="1"/>
</dbReference>
<dbReference type="InterPro" id="IPR001444">
    <property type="entry name" value="Flag_bb_rod_N"/>
</dbReference>
<comment type="similarity">
    <text evidence="2 6">Belongs to the flagella basal body rod proteins family.</text>
</comment>
<evidence type="ECO:0000256" key="6">
    <source>
        <dbReference type="PIRNR" id="PIRNR002889"/>
    </source>
</evidence>
<reference evidence="8" key="1">
    <citation type="journal article" date="2014" name="Int. J. Syst. Evol. Microbiol.">
        <title>Complete genome sequence of Corynebacterium casei LMG S-19264T (=DSM 44701T), isolated from a smear-ripened cheese.</title>
        <authorList>
            <consortium name="US DOE Joint Genome Institute (JGI-PGF)"/>
            <person name="Walter F."/>
            <person name="Albersmeier A."/>
            <person name="Kalinowski J."/>
            <person name="Ruckert C."/>
        </authorList>
    </citation>
    <scope>NUCLEOTIDE SEQUENCE</scope>
    <source>
        <strain evidence="8">KCTC 23077</strain>
    </source>
</reference>
<keyword evidence="9" id="KW-1185">Reference proteome</keyword>
<comment type="function">
    <text evidence="5 6">Structural component of flagellum, the bacterial motility apparatus. Part of the rod structure of flagellar basal body.</text>
</comment>
<keyword evidence="8" id="KW-0282">Flagellum</keyword>
<dbReference type="InterPro" id="IPR006300">
    <property type="entry name" value="FlgB"/>
</dbReference>
<dbReference type="InterPro" id="IPR019776">
    <property type="entry name" value="Flagellar_basal_body_rod_CS"/>
</dbReference>
<comment type="subcellular location">
    <subcellularLocation>
        <location evidence="1 6">Bacterial flagellum basal body</location>
    </subcellularLocation>
</comment>
<evidence type="ECO:0000313" key="9">
    <source>
        <dbReference type="Proteomes" id="UP000646426"/>
    </source>
</evidence>
<sequence length="146" mass="15302">MLVARHLPCLPQIHPRERAMSDSLTGKNFLGIHGTALALREQRLQLLAANLANADTPGFKAQDLDFNAALNAALQPGAGAAGGDAINTAVGAAQFARVTTQPSLDGNTVEGERENAAFAKAALEYRASMSFVESKVRSMLTAITGQ</sequence>
<evidence type="ECO:0000313" key="8">
    <source>
        <dbReference type="EMBL" id="GHA89308.1"/>
    </source>
</evidence>
<dbReference type="EMBL" id="BMYD01000006">
    <property type="protein sequence ID" value="GHA89308.1"/>
    <property type="molecule type" value="Genomic_DNA"/>
</dbReference>
<dbReference type="AlphaFoldDB" id="A0A918T4E6"/>